<feature type="compositionally biased region" description="Basic and acidic residues" evidence="1">
    <location>
        <begin position="18"/>
        <end position="28"/>
    </location>
</feature>
<dbReference type="EMBL" id="JAGTUF010000008">
    <property type="protein sequence ID" value="MBR9972068.1"/>
    <property type="molecule type" value="Genomic_DNA"/>
</dbReference>
<dbReference type="InterPro" id="IPR000160">
    <property type="entry name" value="GGDEF_dom"/>
</dbReference>
<dbReference type="Pfam" id="PF00990">
    <property type="entry name" value="GGDEF"/>
    <property type="match status" value="1"/>
</dbReference>
<feature type="domain" description="GGDEF" evidence="2">
    <location>
        <begin position="123"/>
        <end position="243"/>
    </location>
</feature>
<sequence length="243" mass="26328">MSDDYRTEKVFRANVIHEFGREPHEGQRRHLPPHAYENPDKSSSHSSADAASVLGLPADRVTPEVLAALLPLLAELERLRWKSEQADRRQTWLEQQSDRHSVVPCLTRRAFMREVDGYLVGGGSGVVALIQVAGVEALRQLHGLAAGEGALRHICATVIGALRTTDVVGCLGGSDFAILLPGADFAQAGIKLDEIIAHMTDPPYMWLGQRIPLQSACGLHVLTAGEGAEQAVAAADRHRRGLD</sequence>
<name>A0ABS5IE97_9PROT</name>
<proteinExistence type="predicted"/>
<comment type="caution">
    <text evidence="3">The sequence shown here is derived from an EMBL/GenBank/DDBJ whole genome shotgun (WGS) entry which is preliminary data.</text>
</comment>
<dbReference type="InterPro" id="IPR029787">
    <property type="entry name" value="Nucleotide_cyclase"/>
</dbReference>
<dbReference type="SUPFAM" id="SSF55073">
    <property type="entry name" value="Nucleotide cyclase"/>
    <property type="match status" value="1"/>
</dbReference>
<dbReference type="Gene3D" id="3.30.70.270">
    <property type="match status" value="1"/>
</dbReference>
<evidence type="ECO:0000256" key="1">
    <source>
        <dbReference type="SAM" id="MobiDB-lite"/>
    </source>
</evidence>
<dbReference type="SMART" id="SM00267">
    <property type="entry name" value="GGDEF"/>
    <property type="match status" value="1"/>
</dbReference>
<evidence type="ECO:0000313" key="4">
    <source>
        <dbReference type="Proteomes" id="UP000680714"/>
    </source>
</evidence>
<evidence type="ECO:0000313" key="3">
    <source>
        <dbReference type="EMBL" id="MBR9972068.1"/>
    </source>
</evidence>
<keyword evidence="4" id="KW-1185">Reference proteome</keyword>
<dbReference type="GO" id="GO:0052621">
    <property type="term" value="F:diguanylate cyclase activity"/>
    <property type="evidence" value="ECO:0007669"/>
    <property type="project" value="UniProtKB-EC"/>
</dbReference>
<accession>A0ABS5IE97</accession>
<gene>
    <name evidence="3" type="ORF">KEC16_10100</name>
</gene>
<dbReference type="Proteomes" id="UP000680714">
    <property type="component" value="Unassembled WGS sequence"/>
</dbReference>
<dbReference type="InterPro" id="IPR043128">
    <property type="entry name" value="Rev_trsase/Diguanyl_cyclase"/>
</dbReference>
<protein>
    <submittedName>
        <fullName evidence="3">Diguanylate cyclase</fullName>
        <ecNumber evidence="3">2.7.7.65</ecNumber>
    </submittedName>
</protein>
<reference evidence="3 4" key="1">
    <citation type="submission" date="2021-04" db="EMBL/GenBank/DDBJ databases">
        <title>Magnetospirillum sulfuroxidans sp. nov., a facultative chemolithoautotrophic sulfur-oxidizing alphaproteobacterium isolated from freshwater sediment and proposals for Paramagetospirillum gen. nov., and Magnetospirillaceae fam. nov.</title>
        <authorList>
            <person name="Koziaeva V."/>
            <person name="Geelhoed J.S."/>
            <person name="Sorokin D.Y."/>
            <person name="Grouzdev D.S."/>
        </authorList>
    </citation>
    <scope>NUCLEOTIDE SEQUENCE [LARGE SCALE GENOMIC DNA]</scope>
    <source>
        <strain evidence="3 4">J10</strain>
    </source>
</reference>
<dbReference type="PROSITE" id="PS50887">
    <property type="entry name" value="GGDEF"/>
    <property type="match status" value="1"/>
</dbReference>
<keyword evidence="3" id="KW-0808">Transferase</keyword>
<evidence type="ECO:0000259" key="2">
    <source>
        <dbReference type="PROSITE" id="PS50887"/>
    </source>
</evidence>
<keyword evidence="3" id="KW-0548">Nucleotidyltransferase</keyword>
<dbReference type="EC" id="2.7.7.65" evidence="3"/>
<organism evidence="3 4">
    <name type="scientific">Magnetospirillum sulfuroxidans</name>
    <dbReference type="NCBI Taxonomy" id="611300"/>
    <lineage>
        <taxon>Bacteria</taxon>
        <taxon>Pseudomonadati</taxon>
        <taxon>Pseudomonadota</taxon>
        <taxon>Alphaproteobacteria</taxon>
        <taxon>Rhodospirillales</taxon>
        <taxon>Rhodospirillaceae</taxon>
        <taxon>Magnetospirillum</taxon>
    </lineage>
</organism>
<feature type="region of interest" description="Disordered" evidence="1">
    <location>
        <begin position="17"/>
        <end position="50"/>
    </location>
</feature>
<dbReference type="RefSeq" id="WP_211548467.1">
    <property type="nucleotide sequence ID" value="NZ_JAGTUF010000008.1"/>
</dbReference>